<sequence length="424" mass="49517">MILMKERKNIGKGINLNLIRTDKFKTNLISFYIIRPLNREEATQNALFPMVLRRGTERFDTNLKLERKLENMYGASLSVGVRKVGERHIERFTVESPEESYVEDKEYPIEVIKLLKELIYNPVTENGVFKKDYVEQEKENLKKIIEGKINDKGQYAIERCIEEMCKNEKYSTYEYGYIEDIEKINSSTLYKYYLDVLNTSYIEIFMVGNYKEDIAEELKKLFSVERKTIVPIQREKILNFVQTKNMIHEEMNVNQGKIAVGCRAGIPYEDPLYNGLILASDILGGGANSKLFRNIREKESLAYYIKSTVYKFKSIMVIDAGINFDDFQRVLELIRSELDNMKKGLFTEQDIDISKKSVSASIKSLVDSNYLISEFFLSQILAKDERNLEDILKGIDDIKKDEIVEACNRIYFDTIYFLTKNNYL</sequence>
<dbReference type="Gene3D" id="3.30.830.10">
    <property type="entry name" value="Metalloenzyme, LuxS/M16 peptidase-like"/>
    <property type="match status" value="2"/>
</dbReference>
<dbReference type="EMBL" id="CP035282">
    <property type="protein sequence ID" value="QAT62094.1"/>
    <property type="molecule type" value="Genomic_DNA"/>
</dbReference>
<dbReference type="PANTHER" id="PTHR11851">
    <property type="entry name" value="METALLOPROTEASE"/>
    <property type="match status" value="1"/>
</dbReference>
<dbReference type="GO" id="GO:0046872">
    <property type="term" value="F:metal ion binding"/>
    <property type="evidence" value="ECO:0007669"/>
    <property type="project" value="InterPro"/>
</dbReference>
<dbReference type="PANTHER" id="PTHR11851:SF186">
    <property type="entry name" value="INACTIVE METALLOPROTEASE YMFF-RELATED"/>
    <property type="match status" value="1"/>
</dbReference>
<dbReference type="SUPFAM" id="SSF63411">
    <property type="entry name" value="LuxS/MPP-like metallohydrolase"/>
    <property type="match status" value="2"/>
</dbReference>
<evidence type="ECO:0000259" key="1">
    <source>
        <dbReference type="Pfam" id="PF05193"/>
    </source>
</evidence>
<gene>
    <name evidence="2" type="ORF">EQM13_11105</name>
</gene>
<accession>A0A410QDY3</accession>
<name>A0A410QDY3_9FIRM</name>
<dbReference type="NCBIfam" id="NF047422">
    <property type="entry name" value="YfmF_fam"/>
    <property type="match status" value="1"/>
</dbReference>
<dbReference type="KEGG" id="spoa:EQM13_11105"/>
<dbReference type="Proteomes" id="UP000287969">
    <property type="component" value="Chromosome"/>
</dbReference>
<feature type="domain" description="Peptidase M16 C-terminal" evidence="1">
    <location>
        <begin position="184"/>
        <end position="356"/>
    </location>
</feature>
<organism evidence="2 3">
    <name type="scientific">Acidilutibacter cellobiosedens</name>
    <dbReference type="NCBI Taxonomy" id="2507161"/>
    <lineage>
        <taxon>Bacteria</taxon>
        <taxon>Bacillati</taxon>
        <taxon>Bacillota</taxon>
        <taxon>Tissierellia</taxon>
        <taxon>Tissierellales</taxon>
        <taxon>Acidilutibacteraceae</taxon>
        <taxon>Acidilutibacter</taxon>
    </lineage>
</organism>
<evidence type="ECO:0000313" key="3">
    <source>
        <dbReference type="Proteomes" id="UP000287969"/>
    </source>
</evidence>
<dbReference type="AlphaFoldDB" id="A0A410QDY3"/>
<evidence type="ECO:0000313" key="2">
    <source>
        <dbReference type="EMBL" id="QAT62094.1"/>
    </source>
</evidence>
<dbReference type="InterPro" id="IPR007863">
    <property type="entry name" value="Peptidase_M16_C"/>
</dbReference>
<protein>
    <submittedName>
        <fullName evidence="2">Insulinase family protein</fullName>
    </submittedName>
</protein>
<proteinExistence type="predicted"/>
<dbReference type="OrthoDB" id="9762085at2"/>
<dbReference type="InterPro" id="IPR011249">
    <property type="entry name" value="Metalloenz_LuxS/M16"/>
</dbReference>
<dbReference type="Pfam" id="PF05193">
    <property type="entry name" value="Peptidase_M16_C"/>
    <property type="match status" value="1"/>
</dbReference>
<reference evidence="3" key="1">
    <citation type="submission" date="2019-01" db="EMBL/GenBank/DDBJ databases">
        <title>Draft genomes of a novel of Sporanaerobacter strains.</title>
        <authorList>
            <person name="Ma S."/>
        </authorList>
    </citation>
    <scope>NUCLEOTIDE SEQUENCE [LARGE SCALE GENOMIC DNA]</scope>
    <source>
        <strain evidence="3">NJN-17</strain>
    </source>
</reference>
<keyword evidence="3" id="KW-1185">Reference proteome</keyword>
<dbReference type="InterPro" id="IPR050361">
    <property type="entry name" value="MPP/UQCRC_Complex"/>
</dbReference>